<dbReference type="RefSeq" id="WP_311677487.1">
    <property type="nucleotide sequence ID" value="NZ_JAVRER010000046.1"/>
</dbReference>
<dbReference type="InterPro" id="IPR045733">
    <property type="entry name" value="DUF6087"/>
</dbReference>
<name>A0ABD5EAM8_9ACTN</name>
<organism evidence="2 3">
    <name type="scientific">Streptomyces evansiae</name>
    <dbReference type="NCBI Taxonomy" id="3075535"/>
    <lineage>
        <taxon>Bacteria</taxon>
        <taxon>Bacillati</taxon>
        <taxon>Actinomycetota</taxon>
        <taxon>Actinomycetes</taxon>
        <taxon>Kitasatosporales</taxon>
        <taxon>Streptomycetaceae</taxon>
        <taxon>Streptomyces</taxon>
    </lineage>
</organism>
<evidence type="ECO:0000313" key="3">
    <source>
        <dbReference type="Proteomes" id="UP001183607"/>
    </source>
</evidence>
<proteinExistence type="predicted"/>
<protein>
    <submittedName>
        <fullName evidence="2">DUF6087 family protein</fullName>
    </submittedName>
</protein>
<reference evidence="3" key="1">
    <citation type="submission" date="2023-07" db="EMBL/GenBank/DDBJ databases">
        <title>30 novel species of actinomycetes from the DSMZ collection.</title>
        <authorList>
            <person name="Nouioui I."/>
        </authorList>
    </citation>
    <scope>NUCLEOTIDE SEQUENCE [LARGE SCALE GENOMIC DNA]</scope>
    <source>
        <strain evidence="3">DSM 41982</strain>
    </source>
</reference>
<dbReference type="EMBL" id="JAVRER010000046">
    <property type="protein sequence ID" value="MDT0418469.1"/>
    <property type="molecule type" value="Genomic_DNA"/>
</dbReference>
<comment type="caution">
    <text evidence="2">The sequence shown here is derived from an EMBL/GenBank/DDBJ whole genome shotgun (WGS) entry which is preliminary data.</text>
</comment>
<sequence>MGEEEEPLAEWAARRDERVGRLRVVPLYEGRRARGAHVRPGEPRVVERWSGCAWEAFAVTRDLAEALRLVRPPVEEPPAYPAEESPGALRSGRGRHRKPPP</sequence>
<accession>A0ABD5EAM8</accession>
<evidence type="ECO:0000313" key="2">
    <source>
        <dbReference type="EMBL" id="MDT0418469.1"/>
    </source>
</evidence>
<feature type="region of interest" description="Disordered" evidence="1">
    <location>
        <begin position="71"/>
        <end position="101"/>
    </location>
</feature>
<gene>
    <name evidence="2" type="ORF">RM574_23575</name>
</gene>
<evidence type="ECO:0000256" key="1">
    <source>
        <dbReference type="SAM" id="MobiDB-lite"/>
    </source>
</evidence>
<dbReference type="Proteomes" id="UP001183607">
    <property type="component" value="Unassembled WGS sequence"/>
</dbReference>
<feature type="compositionally biased region" description="Basic residues" evidence="1">
    <location>
        <begin position="92"/>
        <end position="101"/>
    </location>
</feature>
<dbReference type="AlphaFoldDB" id="A0ABD5EAM8"/>
<dbReference type="Pfam" id="PF19565">
    <property type="entry name" value="DUF6087"/>
    <property type="match status" value="1"/>
</dbReference>